<dbReference type="EMBL" id="JAHBAY010000024">
    <property type="protein sequence ID" value="MBT0774169.1"/>
    <property type="molecule type" value="Genomic_DNA"/>
</dbReference>
<dbReference type="InterPro" id="IPR024559">
    <property type="entry name" value="DUF3846"/>
</dbReference>
<reference evidence="2 3" key="1">
    <citation type="submission" date="2021-05" db="EMBL/GenBank/DDBJ databases">
        <title>Kineosporia and Streptomyces sp. nov. two new marine actinobacteria isolated from Coral.</title>
        <authorList>
            <person name="Buangrab K."/>
            <person name="Sutthacheep M."/>
            <person name="Yeemin T."/>
            <person name="Harunari E."/>
            <person name="Igarashi Y."/>
            <person name="Kanchanasin P."/>
            <person name="Tanasupawat S."/>
            <person name="Phongsopitanun W."/>
        </authorList>
    </citation>
    <scope>NUCLEOTIDE SEQUENCE [LARGE SCALE GENOMIC DNA]</scope>
    <source>
        <strain evidence="2 3">J2-2</strain>
    </source>
</reference>
<evidence type="ECO:0000313" key="3">
    <source>
        <dbReference type="Proteomes" id="UP001197247"/>
    </source>
</evidence>
<organism evidence="2 3">
    <name type="scientific">Kineosporia corallincola</name>
    <dbReference type="NCBI Taxonomy" id="2835133"/>
    <lineage>
        <taxon>Bacteria</taxon>
        <taxon>Bacillati</taxon>
        <taxon>Actinomycetota</taxon>
        <taxon>Actinomycetes</taxon>
        <taxon>Kineosporiales</taxon>
        <taxon>Kineosporiaceae</taxon>
        <taxon>Kineosporia</taxon>
    </lineage>
</organism>
<proteinExistence type="predicted"/>
<gene>
    <name evidence="2" type="ORF">KIH74_34810</name>
</gene>
<protein>
    <submittedName>
        <fullName evidence="2">DUF3846 domain-containing protein</fullName>
    </submittedName>
</protein>
<evidence type="ECO:0000259" key="1">
    <source>
        <dbReference type="Pfam" id="PF12957"/>
    </source>
</evidence>
<evidence type="ECO:0000313" key="2">
    <source>
        <dbReference type="EMBL" id="MBT0774169.1"/>
    </source>
</evidence>
<keyword evidence="3" id="KW-1185">Reference proteome</keyword>
<sequence length="276" mass="30331">MPENRHQTQREPLLAIVIPADDEQPVRIETLPRGIVLSRNLLGLGHDIFQVVNLDQPAASLYCNEEGKILGLEPNRRATLLGIVHNPGLRGDVIAGDAFIVGPPVHGDDTTAPIELIDVIAHQGLLQVQRSTNGEPGTWEEDALFTSWTHAYQHLERFTTTHPVRVVATTDPATFWRWLLLDTHSRSVAGVELPARPTVLACRSVDDLAEHILYAHPRRQRTFGLRGLAIQNRAPGDGQDWVAVDGGRVTPLPPLRQAIASGAFPDLIRSLHRTAG</sequence>
<name>A0ABS5TTN4_9ACTN</name>
<dbReference type="Proteomes" id="UP001197247">
    <property type="component" value="Unassembled WGS sequence"/>
</dbReference>
<comment type="caution">
    <text evidence="2">The sequence shown here is derived from an EMBL/GenBank/DDBJ whole genome shotgun (WGS) entry which is preliminary data.</text>
</comment>
<dbReference type="RefSeq" id="WP_214160708.1">
    <property type="nucleotide sequence ID" value="NZ_JAHBAY010000024.1"/>
</dbReference>
<dbReference type="Pfam" id="PF12957">
    <property type="entry name" value="DUF3846"/>
    <property type="match status" value="1"/>
</dbReference>
<accession>A0ABS5TTN4</accession>
<feature type="domain" description="DUF3846" evidence="1">
    <location>
        <begin position="17"/>
        <end position="117"/>
    </location>
</feature>